<organism evidence="2 3">
    <name type="scientific">Coprobacillus cateniformis</name>
    <dbReference type="NCBI Taxonomy" id="100884"/>
    <lineage>
        <taxon>Bacteria</taxon>
        <taxon>Bacillati</taxon>
        <taxon>Bacillota</taxon>
        <taxon>Erysipelotrichia</taxon>
        <taxon>Erysipelotrichales</taxon>
        <taxon>Coprobacillaceae</taxon>
        <taxon>Coprobacillus</taxon>
    </lineage>
</organism>
<dbReference type="Proteomes" id="UP000003157">
    <property type="component" value="Unassembled WGS sequence"/>
</dbReference>
<gene>
    <name evidence="2" type="ORF">HMPREF9488_02122</name>
</gene>
<keyword evidence="3" id="KW-1185">Reference proteome</keyword>
<dbReference type="GeneID" id="78230067"/>
<dbReference type="InterPro" id="IPR036412">
    <property type="entry name" value="HAD-like_sf"/>
</dbReference>
<reference evidence="2 3" key="1">
    <citation type="submission" date="2010-12" db="EMBL/GenBank/DDBJ databases">
        <title>The Genome Sequence of Coprobacillus sp. strain 29_1.</title>
        <authorList>
            <consortium name="The Broad Institute Genome Sequencing Platform"/>
            <person name="Earl A."/>
            <person name="Ward D."/>
            <person name="Feldgarden M."/>
            <person name="Gevers D."/>
            <person name="Daigneault M."/>
            <person name="Sibley C.D."/>
            <person name="White A."/>
            <person name="Strauss J."/>
            <person name="Allen-Vercoe E."/>
            <person name="Young S.K."/>
            <person name="Zeng Q."/>
            <person name="Gargeya S."/>
            <person name="Fitzgerald M."/>
            <person name="Haas B."/>
            <person name="Abouelleil A."/>
            <person name="Alvarado L."/>
            <person name="Arachchi H.M."/>
            <person name="Berlin A."/>
            <person name="Brown A."/>
            <person name="Chapman S.B."/>
            <person name="Chen Z."/>
            <person name="Dunbar C."/>
            <person name="Freedman E."/>
            <person name="Gearin G."/>
            <person name="Gellesch M."/>
            <person name="Goldberg J."/>
            <person name="Griggs A."/>
            <person name="Gujja S."/>
            <person name="Heilman E."/>
            <person name="Heiman D."/>
            <person name="Howarth C."/>
            <person name="Larson L."/>
            <person name="Lui A."/>
            <person name="MacDonald P.J.P."/>
            <person name="Mehta T."/>
            <person name="Montmayeur A."/>
            <person name="Murphy C."/>
            <person name="Neiman D."/>
            <person name="Pearson M."/>
            <person name="Priest M."/>
            <person name="Roberts A."/>
            <person name="Saif S."/>
            <person name="Shea T."/>
            <person name="Shenoy N."/>
            <person name="Sisk P."/>
            <person name="Stolte C."/>
            <person name="Sykes S."/>
            <person name="White J."/>
            <person name="Yandava C."/>
            <person name="Nusbaum C."/>
            <person name="Birren B."/>
        </authorList>
    </citation>
    <scope>NUCLEOTIDE SEQUENCE [LARGE SCALE GENOMIC DNA]</scope>
    <source>
        <strain evidence="2 3">29_1</strain>
    </source>
</reference>
<dbReference type="SUPFAM" id="SSF56784">
    <property type="entry name" value="HAD-like"/>
    <property type="match status" value="1"/>
</dbReference>
<evidence type="ECO:0000313" key="3">
    <source>
        <dbReference type="Proteomes" id="UP000003157"/>
    </source>
</evidence>
<name>E7GBI1_9FIRM</name>
<dbReference type="eggNOG" id="COG1011">
    <property type="taxonomic scope" value="Bacteria"/>
</dbReference>
<dbReference type="InterPro" id="IPR023198">
    <property type="entry name" value="PGP-like_dom2"/>
</dbReference>
<dbReference type="InterPro" id="IPR051540">
    <property type="entry name" value="S-2-haloacid_dehalogenase"/>
</dbReference>
<dbReference type="RefSeq" id="WP_008789222.1">
    <property type="nucleotide sequence ID" value="NZ_AKCB01000001.1"/>
</dbReference>
<dbReference type="InterPro" id="IPR023214">
    <property type="entry name" value="HAD_sf"/>
</dbReference>
<dbReference type="SFLD" id="SFLDG01129">
    <property type="entry name" value="C1.5:_HAD__Beta-PGM__Phosphata"/>
    <property type="match status" value="1"/>
</dbReference>
<dbReference type="PANTHER" id="PTHR43316">
    <property type="entry name" value="HYDROLASE, HALOACID DELAHOGENASE-RELATED"/>
    <property type="match status" value="1"/>
</dbReference>
<dbReference type="Pfam" id="PF00702">
    <property type="entry name" value="Hydrolase"/>
    <property type="match status" value="1"/>
</dbReference>
<dbReference type="OrthoDB" id="264363at2"/>
<dbReference type="GO" id="GO:0016787">
    <property type="term" value="F:hydrolase activity"/>
    <property type="evidence" value="ECO:0007669"/>
    <property type="project" value="UniProtKB-KW"/>
</dbReference>
<proteinExistence type="predicted"/>
<dbReference type="Gene3D" id="1.10.150.240">
    <property type="entry name" value="Putative phosphatase, domain 2"/>
    <property type="match status" value="1"/>
</dbReference>
<evidence type="ECO:0008006" key="4">
    <source>
        <dbReference type="Google" id="ProtNLM"/>
    </source>
</evidence>
<evidence type="ECO:0000256" key="1">
    <source>
        <dbReference type="ARBA" id="ARBA00022801"/>
    </source>
</evidence>
<dbReference type="EMBL" id="ADKX01000034">
    <property type="protein sequence ID" value="EFW04716.1"/>
    <property type="molecule type" value="Genomic_DNA"/>
</dbReference>
<dbReference type="AlphaFoldDB" id="E7GBI1"/>
<dbReference type="HOGENOM" id="CLU_045011_17_0_9"/>
<comment type="caution">
    <text evidence="2">The sequence shown here is derived from an EMBL/GenBank/DDBJ whole genome shotgun (WGS) entry which is preliminary data.</text>
</comment>
<dbReference type="Gene3D" id="3.40.50.1000">
    <property type="entry name" value="HAD superfamily/HAD-like"/>
    <property type="match status" value="1"/>
</dbReference>
<evidence type="ECO:0000313" key="2">
    <source>
        <dbReference type="EMBL" id="EFW04716.1"/>
    </source>
</evidence>
<protein>
    <recommendedName>
        <fullName evidence="4">HAD family hydrolase</fullName>
    </recommendedName>
</protein>
<dbReference type="STRING" id="100884.GCA_000269565_02234"/>
<dbReference type="PANTHER" id="PTHR43316:SF3">
    <property type="entry name" value="HALOACID DEHALOGENASE, TYPE II (AFU_ORTHOLOGUE AFUA_2G07750)-RELATED"/>
    <property type="match status" value="1"/>
</dbReference>
<accession>E7GBI1</accession>
<dbReference type="SFLD" id="SFLDS00003">
    <property type="entry name" value="Haloacid_Dehalogenase"/>
    <property type="match status" value="1"/>
</dbReference>
<sequence>MIKAVLIDHMGTLVYEQSEYLEKLMSECVKNCPDCDSQTITKYWFTKHDELLKKYNGENYKTEYQIACEAFECTKAELGLLGDSQHYTDMLAEHWKNTPAFDDAYDFFAKCQLPIYILTNNDTKYVEESMNRLELQPKAIISSEMTHYYKPAKEAFEKALEIIGLDAQEVIYIGDSLGKDILAAQEVGIQPYFIGKEHVDDENIKVLETLLDIFQYI</sequence>
<keyword evidence="1" id="KW-0378">Hydrolase</keyword>